<dbReference type="EMBL" id="AP011532">
    <property type="protein sequence ID" value="BAI60248.1"/>
    <property type="molecule type" value="Genomic_DNA"/>
</dbReference>
<evidence type="ECO:0000313" key="3">
    <source>
        <dbReference type="Proteomes" id="UP000001882"/>
    </source>
</evidence>
<keyword evidence="3" id="KW-1185">Reference proteome</keyword>
<reference evidence="3" key="3">
    <citation type="journal article" date="2011" name="PLoS ONE">
        <title>Genome sequence of a mesophilic hydrogenotrophic methanogen Methanocella paludicola, the first cultivated representative of the order Methanocellales.</title>
        <authorList>
            <person name="Sakai S."/>
            <person name="Takaki Y."/>
            <person name="Shimamura S."/>
            <person name="Sekine M."/>
            <person name="Tajima T."/>
            <person name="Kosugi H."/>
            <person name="Ichikawa N."/>
            <person name="Tasumi E."/>
            <person name="Hiraki A.T."/>
            <person name="Shimizu A."/>
            <person name="Kato Y."/>
            <person name="Nishiko R."/>
            <person name="Mori K."/>
            <person name="Fujita N."/>
            <person name="Imachi H."/>
            <person name="Takai K."/>
        </authorList>
    </citation>
    <scope>NUCLEOTIDE SEQUENCE [LARGE SCALE GENOMIC DNA]</scope>
    <source>
        <strain evidence="3">DSM 17711 / JCM 13418 / NBRC 101707 / SANAE</strain>
    </source>
</reference>
<evidence type="ECO:0000313" key="2">
    <source>
        <dbReference type="EMBL" id="BAI60248.1"/>
    </source>
</evidence>
<proteinExistence type="predicted"/>
<dbReference type="Proteomes" id="UP000001882">
    <property type="component" value="Chromosome"/>
</dbReference>
<sequence>MARECSFHKRSQVGSNTRKALAIVMVTLLAAIMMASSGCVYIQDIINPGPTTTPVVVTLTPTPKPPTVTPAPTVVARQMSTDVKVLPVGEKGLESFNFTKDSDYQKEYITIELANDGNTTAKKVTVTLKIIDAHGGNELIEQPFVIGDMARGDRKVVSLETDKHDLAPSVLITIERIEWGDDGEYYNDIKYLNVARSIWT</sequence>
<reference evidence="2 3" key="1">
    <citation type="journal article" date="2007" name="Appl. Environ. Microbiol.">
        <title>Isolation of key methanogens for global methane emission from rice paddy fields: a novel isolate affiliated with the clone cluster rice cluster I.</title>
        <authorList>
            <person name="Sakai S."/>
            <person name="Imachi H."/>
            <person name="Sekiguchi Y."/>
            <person name="Ohashi A."/>
            <person name="Harada H."/>
            <person name="Kamagata Y."/>
        </authorList>
    </citation>
    <scope>NUCLEOTIDE SEQUENCE [LARGE SCALE GENOMIC DNA]</scope>
    <source>
        <strain evidence="3">DSM 17711 / JCM 13418 / NBRC 101707 / SANAE</strain>
    </source>
</reference>
<evidence type="ECO:0008006" key="4">
    <source>
        <dbReference type="Google" id="ProtNLM"/>
    </source>
</evidence>
<accession>D1YUX6</accession>
<dbReference type="KEGG" id="mpd:MCP_0176"/>
<evidence type="ECO:0000256" key="1">
    <source>
        <dbReference type="SAM" id="Phobius"/>
    </source>
</evidence>
<dbReference type="eggNOG" id="arCOG02080">
    <property type="taxonomic scope" value="Archaea"/>
</dbReference>
<organism evidence="2 3">
    <name type="scientific">Methanocella paludicola (strain DSM 17711 / JCM 13418 / NBRC 101707 / SANAE)</name>
    <dbReference type="NCBI Taxonomy" id="304371"/>
    <lineage>
        <taxon>Archaea</taxon>
        <taxon>Methanobacteriati</taxon>
        <taxon>Methanobacteriota</taxon>
        <taxon>Stenosarchaea group</taxon>
        <taxon>Methanomicrobia</taxon>
        <taxon>Methanocellales</taxon>
        <taxon>Methanocellaceae</taxon>
        <taxon>Methanocella</taxon>
    </lineage>
</organism>
<keyword evidence="1" id="KW-0812">Transmembrane</keyword>
<protein>
    <recommendedName>
        <fullName evidence="4">CARDB domain-containing protein</fullName>
    </recommendedName>
</protein>
<keyword evidence="1" id="KW-0472">Membrane</keyword>
<dbReference type="AlphaFoldDB" id="D1YUX6"/>
<keyword evidence="1" id="KW-1133">Transmembrane helix</keyword>
<dbReference type="InParanoid" id="D1YUX6"/>
<gene>
    <name evidence="2" type="ordered locus">MCP_0176</name>
</gene>
<feature type="transmembrane region" description="Helical" evidence="1">
    <location>
        <begin position="20"/>
        <end position="43"/>
    </location>
</feature>
<reference evidence="2 3" key="2">
    <citation type="journal article" date="2008" name="Int. J. Syst. Evol. Microbiol.">
        <title>Methanocella paludicola gen. nov., sp. nov., a methane-producing archaeon, the first isolate of the lineage 'Rice Cluster I', and proposal of the new archaeal order Methanocellales ord. nov.</title>
        <authorList>
            <person name="Sakai S."/>
            <person name="Imachi H."/>
            <person name="Hanada S."/>
            <person name="Ohashi A."/>
            <person name="Harada H."/>
            <person name="Kamagata Y."/>
        </authorList>
    </citation>
    <scope>NUCLEOTIDE SEQUENCE [LARGE SCALE GENOMIC DNA]</scope>
    <source>
        <strain evidence="3">DSM 17711 / JCM 13418 / NBRC 101707 / SANAE</strain>
    </source>
</reference>
<dbReference type="PATRIC" id="fig|304371.9.peg.182"/>
<name>D1YUX6_METPS</name>